<proteinExistence type="predicted"/>
<dbReference type="PANTHER" id="PTHR30244:SF34">
    <property type="entry name" value="DTDP-4-AMINO-4,6-DIDEOXYGALACTOSE TRANSAMINASE"/>
    <property type="match status" value="1"/>
</dbReference>
<dbReference type="Gene3D" id="3.40.640.10">
    <property type="entry name" value="Type I PLP-dependent aspartate aminotransferase-like (Major domain)"/>
    <property type="match status" value="1"/>
</dbReference>
<dbReference type="EMBL" id="CAJHNH020007357">
    <property type="protein sequence ID" value="CAG5134588.1"/>
    <property type="molecule type" value="Genomic_DNA"/>
</dbReference>
<keyword evidence="2" id="KW-1185">Reference proteome</keyword>
<dbReference type="InterPro" id="IPR015424">
    <property type="entry name" value="PyrdxlP-dep_Trfase"/>
</dbReference>
<dbReference type="InterPro" id="IPR015421">
    <property type="entry name" value="PyrdxlP-dep_Trfase_major"/>
</dbReference>
<sequence length="437" mass="49673">MDFPALPYFPITIDTEFSHLRYAVCQCLQSHDAKRRKMLQHELQKLWISESNPNYVMALLSVRTGFDLFLTVKNFPPGSEVIMSAINIPDMIPLDISIDTLEPKIDLLPKLISAKTVAIVVAHLYGRIINMQPVIDAAAEFNLAVIEDCAESFCGFSHIGHPDSDLALFSFGVMKFYTSFGGCIAKVKDQEILQKMQTFYETYPVQTSGMYLKKVLKYSILYSWLQVGFLPKFGQEVLSRLGVDYKSLFVGLMRGFPDKMLEMIRWQPSTALLATMLYRQKAFKPSEFDLQKIKGQYFLQNLPEGFEAVGEHAYINNFWLFPVLVEEVDTVVNTLNLLGVEAYRGATQLSIVEPSGGEERSSILDPLSPKDKATLNAHYPHEAKFLIDHVIYLPVHKLVPIYILDQMLKICSLAMKSSKQPDTRFLPTRNKLFKSKL</sequence>
<dbReference type="AlphaFoldDB" id="A0A8S4A2D4"/>
<reference evidence="1" key="1">
    <citation type="submission" date="2021-04" db="EMBL/GenBank/DDBJ databases">
        <authorList>
            <consortium name="Molecular Ecology Group"/>
        </authorList>
    </citation>
    <scope>NUCLEOTIDE SEQUENCE</scope>
</reference>
<dbReference type="GO" id="GO:0000271">
    <property type="term" value="P:polysaccharide biosynthetic process"/>
    <property type="evidence" value="ECO:0007669"/>
    <property type="project" value="TreeGrafter"/>
</dbReference>
<dbReference type="PANTHER" id="PTHR30244">
    <property type="entry name" value="TRANSAMINASE"/>
    <property type="match status" value="1"/>
</dbReference>
<dbReference type="Proteomes" id="UP000678393">
    <property type="component" value="Unassembled WGS sequence"/>
</dbReference>
<dbReference type="Pfam" id="PF01041">
    <property type="entry name" value="DegT_DnrJ_EryC1"/>
    <property type="match status" value="1"/>
</dbReference>
<gene>
    <name evidence="1" type="ORF">CUNI_LOCUS20146</name>
</gene>
<evidence type="ECO:0008006" key="3">
    <source>
        <dbReference type="Google" id="ProtNLM"/>
    </source>
</evidence>
<dbReference type="OrthoDB" id="5955158at2759"/>
<dbReference type="GO" id="GO:0008483">
    <property type="term" value="F:transaminase activity"/>
    <property type="evidence" value="ECO:0007669"/>
    <property type="project" value="TreeGrafter"/>
</dbReference>
<dbReference type="FunFam" id="3.40.640.10:FF:000227">
    <property type="entry name" value="Predicted protein"/>
    <property type="match status" value="1"/>
</dbReference>
<dbReference type="GO" id="GO:0030170">
    <property type="term" value="F:pyridoxal phosphate binding"/>
    <property type="evidence" value="ECO:0007669"/>
    <property type="project" value="TreeGrafter"/>
</dbReference>
<comment type="caution">
    <text evidence="1">The sequence shown here is derived from an EMBL/GenBank/DDBJ whole genome shotgun (WGS) entry which is preliminary data.</text>
</comment>
<organism evidence="1 2">
    <name type="scientific">Candidula unifasciata</name>
    <dbReference type="NCBI Taxonomy" id="100452"/>
    <lineage>
        <taxon>Eukaryota</taxon>
        <taxon>Metazoa</taxon>
        <taxon>Spiralia</taxon>
        <taxon>Lophotrochozoa</taxon>
        <taxon>Mollusca</taxon>
        <taxon>Gastropoda</taxon>
        <taxon>Heterobranchia</taxon>
        <taxon>Euthyneura</taxon>
        <taxon>Panpulmonata</taxon>
        <taxon>Eupulmonata</taxon>
        <taxon>Stylommatophora</taxon>
        <taxon>Helicina</taxon>
        <taxon>Helicoidea</taxon>
        <taxon>Geomitridae</taxon>
        <taxon>Candidula</taxon>
    </lineage>
</organism>
<dbReference type="SUPFAM" id="SSF53383">
    <property type="entry name" value="PLP-dependent transferases"/>
    <property type="match status" value="1"/>
</dbReference>
<dbReference type="InterPro" id="IPR000653">
    <property type="entry name" value="DegT/StrS_aminotransferase"/>
</dbReference>
<protein>
    <recommendedName>
        <fullName evidence="3">DegT/DnrJ/EryC1/StrS aminotransferase family protein</fullName>
    </recommendedName>
</protein>
<name>A0A8S4A2D4_9EUPU</name>
<evidence type="ECO:0000313" key="2">
    <source>
        <dbReference type="Proteomes" id="UP000678393"/>
    </source>
</evidence>
<accession>A0A8S4A2D4</accession>
<evidence type="ECO:0000313" key="1">
    <source>
        <dbReference type="EMBL" id="CAG5134588.1"/>
    </source>
</evidence>